<dbReference type="InterPro" id="IPR011990">
    <property type="entry name" value="TPR-like_helical_dom_sf"/>
</dbReference>
<keyword evidence="5" id="KW-0564">Palmitate</keyword>
<evidence type="ECO:0000256" key="6">
    <source>
        <dbReference type="ARBA" id="ARBA00023237"/>
    </source>
</evidence>
<keyword evidence="6" id="KW-0998">Cell outer membrane</keyword>
<dbReference type="InterPro" id="IPR028082">
    <property type="entry name" value="Peripla_BP_I"/>
</dbReference>
<keyword evidence="1" id="KW-0732">Signal</keyword>
<dbReference type="Pfam" id="PF04348">
    <property type="entry name" value="LppC"/>
    <property type="match status" value="1"/>
</dbReference>
<gene>
    <name evidence="8" type="ORF">KDX31_13825</name>
</gene>
<keyword evidence="7" id="KW-0449">Lipoprotein</keyword>
<evidence type="ECO:0000256" key="2">
    <source>
        <dbReference type="ARBA" id="ARBA00022960"/>
    </source>
</evidence>
<evidence type="ECO:0000256" key="4">
    <source>
        <dbReference type="ARBA" id="ARBA00023136"/>
    </source>
</evidence>
<proteinExistence type="predicted"/>
<keyword evidence="3" id="KW-0573">Peptidoglycan synthesis</keyword>
<accession>A0ABY5GRM9</accession>
<sequence>MTFPSRLSLMLTASMVLFLNGCGSQQGNIATQISDNPMQQVAELIQQAETAAPIKSAQLKAEAARILILQDRQEDASRLLNEIDMQRLTPALQFEISELKARTALEQQDGQSALRYLQQLSPETTKNLLPEQQYQIGEMQADAYRYQQEPLSELQQLIQLSSYSPADKAQALHNRIWTLLIQLPTHQLQQLSLRPDNSYYQQGWYELALAATSAQDLSQQNKLMQQWEILWQSHPAQQTPPEALLAAAVTDTLSAEHIALYLPMSGSLEKPAEAISTGFMTAYYNAVKAGRTSARITQLDSTRITSPEQLYQLAEERGIDLIIGPLEKEMVESLINFGPAPIPTLTLNTAPGSQQTNVYQFGLAIEDEAIQAAEQAWQDQKKQVLIYTPDNDWGTRSAIAFRQHFTALGGTILDSYTYGSDANYSEQIATLLGTEKSNERNTQLTRIIGERPEFESRRRQDVDAIFLSALPQTARQIKPTLAFHYAGNIPVYATSQIYSGTESAIEDQDLNGIRFVATPWLSSPPSSAHLQLAQLRDNTESRFGRLYALGIDAFNLFPYLAQLSATPSARVEGETGSLSIGRDNQIVRTLNWVTFKQGIAQPINGNN</sequence>
<keyword evidence="9" id="KW-1185">Reference proteome</keyword>
<evidence type="ECO:0000256" key="5">
    <source>
        <dbReference type="ARBA" id="ARBA00023139"/>
    </source>
</evidence>
<dbReference type="Gene3D" id="3.40.50.2300">
    <property type="match status" value="2"/>
</dbReference>
<evidence type="ECO:0000256" key="1">
    <source>
        <dbReference type="ARBA" id="ARBA00022729"/>
    </source>
</evidence>
<dbReference type="InterPro" id="IPR007443">
    <property type="entry name" value="LpoA"/>
</dbReference>
<keyword evidence="2" id="KW-0133">Cell shape</keyword>
<dbReference type="SUPFAM" id="SSF53822">
    <property type="entry name" value="Periplasmic binding protein-like I"/>
    <property type="match status" value="1"/>
</dbReference>
<dbReference type="Gene3D" id="1.25.40.10">
    <property type="entry name" value="Tetratricopeptide repeat domain"/>
    <property type="match status" value="1"/>
</dbReference>
<name>A0ABY5GRM9_9GAMM</name>
<organism evidence="8 9">
    <name type="scientific">Amphritea atlantica</name>
    <dbReference type="NCBI Taxonomy" id="355243"/>
    <lineage>
        <taxon>Bacteria</taxon>
        <taxon>Pseudomonadati</taxon>
        <taxon>Pseudomonadota</taxon>
        <taxon>Gammaproteobacteria</taxon>
        <taxon>Oceanospirillales</taxon>
        <taxon>Oceanospirillaceae</taxon>
        <taxon>Amphritea</taxon>
    </lineage>
</organism>
<evidence type="ECO:0000256" key="3">
    <source>
        <dbReference type="ARBA" id="ARBA00022984"/>
    </source>
</evidence>
<evidence type="ECO:0000313" key="9">
    <source>
        <dbReference type="Proteomes" id="UP001059950"/>
    </source>
</evidence>
<dbReference type="Gene3D" id="1.25.40.650">
    <property type="match status" value="1"/>
</dbReference>
<evidence type="ECO:0000256" key="7">
    <source>
        <dbReference type="ARBA" id="ARBA00023288"/>
    </source>
</evidence>
<protein>
    <submittedName>
        <fullName evidence="8">Penicillin-binding protein activator</fullName>
    </submittedName>
</protein>
<evidence type="ECO:0000313" key="8">
    <source>
        <dbReference type="EMBL" id="UTW02424.1"/>
    </source>
</evidence>
<reference evidence="8" key="1">
    <citation type="submission" date="2021-04" db="EMBL/GenBank/DDBJ databases">
        <title>Oceanospirillales bacteria with DddD are important DMSP degraders in coastal seawater.</title>
        <authorList>
            <person name="Liu J."/>
        </authorList>
    </citation>
    <scope>NUCLEOTIDE SEQUENCE</scope>
    <source>
        <strain evidence="8">GY6</strain>
    </source>
</reference>
<dbReference type="EMBL" id="CP073344">
    <property type="protein sequence ID" value="UTW02424.1"/>
    <property type="molecule type" value="Genomic_DNA"/>
</dbReference>
<dbReference type="PANTHER" id="PTHR38038:SF1">
    <property type="entry name" value="PENICILLIN-BINDING PROTEIN ACTIVATOR LPOA"/>
    <property type="match status" value="1"/>
</dbReference>
<dbReference type="PANTHER" id="PTHR38038">
    <property type="entry name" value="PENICILLIN-BINDING PROTEIN ACTIVATOR LPOA"/>
    <property type="match status" value="1"/>
</dbReference>
<keyword evidence="4" id="KW-0472">Membrane</keyword>
<dbReference type="Proteomes" id="UP001059950">
    <property type="component" value="Chromosome"/>
</dbReference>
<dbReference type="CDD" id="cd06339">
    <property type="entry name" value="PBP1_YraM_LppC_lipoprotein-like"/>
    <property type="match status" value="1"/>
</dbReference>